<organism evidence="1 2">
    <name type="scientific">Bauhinia variegata</name>
    <name type="common">Purple orchid tree</name>
    <name type="synonym">Phanera variegata</name>
    <dbReference type="NCBI Taxonomy" id="167791"/>
    <lineage>
        <taxon>Eukaryota</taxon>
        <taxon>Viridiplantae</taxon>
        <taxon>Streptophyta</taxon>
        <taxon>Embryophyta</taxon>
        <taxon>Tracheophyta</taxon>
        <taxon>Spermatophyta</taxon>
        <taxon>Magnoliopsida</taxon>
        <taxon>eudicotyledons</taxon>
        <taxon>Gunneridae</taxon>
        <taxon>Pentapetalae</taxon>
        <taxon>rosids</taxon>
        <taxon>fabids</taxon>
        <taxon>Fabales</taxon>
        <taxon>Fabaceae</taxon>
        <taxon>Cercidoideae</taxon>
        <taxon>Cercideae</taxon>
        <taxon>Bauhiniinae</taxon>
        <taxon>Bauhinia</taxon>
    </lineage>
</organism>
<dbReference type="EMBL" id="CM039438">
    <property type="protein sequence ID" value="KAI4301742.1"/>
    <property type="molecule type" value="Genomic_DNA"/>
</dbReference>
<keyword evidence="2" id="KW-1185">Reference proteome</keyword>
<dbReference type="Proteomes" id="UP000828941">
    <property type="component" value="Chromosome 13"/>
</dbReference>
<sequence>MATLSNIEILPEDCVSTILSYTCPPEACRFSLVSSTFQSAANSDIVWQKFLPSDYEDIVSSAIHPLNFSTKKHLFCALCRPLLIDGGNKSFQLDKFSGKKSYVLSSRELLITWSNDPMLWSWRPVPESRFPVAAELRTVSWLEIIGKIRTGILTENTLYGAYLIIKVSHRAYGLDSAASKVSVEVGNRVQSGRAYVCHKDENRQKMESLLYGNRIEMMGMGDRGNQRVPSKRDDGWMEIELGEFFSGEADEEVKMSLMEVGYQLKGGLIVEGIEVRPKLV</sequence>
<reference evidence="1 2" key="1">
    <citation type="journal article" date="2022" name="DNA Res.">
        <title>Chromosomal-level genome assembly of the orchid tree Bauhinia variegata (Leguminosae; Cercidoideae) supports the allotetraploid origin hypothesis of Bauhinia.</title>
        <authorList>
            <person name="Zhong Y."/>
            <person name="Chen Y."/>
            <person name="Zheng D."/>
            <person name="Pang J."/>
            <person name="Liu Y."/>
            <person name="Luo S."/>
            <person name="Meng S."/>
            <person name="Qian L."/>
            <person name="Wei D."/>
            <person name="Dai S."/>
            <person name="Zhou R."/>
        </authorList>
    </citation>
    <scope>NUCLEOTIDE SEQUENCE [LARGE SCALE GENOMIC DNA]</scope>
    <source>
        <strain evidence="1">BV-YZ2020</strain>
    </source>
</reference>
<gene>
    <name evidence="1" type="ORF">L6164_034989</name>
</gene>
<evidence type="ECO:0000313" key="1">
    <source>
        <dbReference type="EMBL" id="KAI4301742.1"/>
    </source>
</evidence>
<protein>
    <submittedName>
        <fullName evidence="1">Uncharacterized protein</fullName>
    </submittedName>
</protein>
<comment type="caution">
    <text evidence="1">The sequence shown here is derived from an EMBL/GenBank/DDBJ whole genome shotgun (WGS) entry which is preliminary data.</text>
</comment>
<name>A0ACB9KWK1_BAUVA</name>
<evidence type="ECO:0000313" key="2">
    <source>
        <dbReference type="Proteomes" id="UP000828941"/>
    </source>
</evidence>
<accession>A0ACB9KWK1</accession>
<proteinExistence type="predicted"/>